<keyword evidence="3" id="KW-1185">Reference proteome</keyword>
<evidence type="ECO:0000259" key="1">
    <source>
        <dbReference type="Pfam" id="PF00534"/>
    </source>
</evidence>
<feature type="domain" description="Glycosyl transferase family 1" evidence="1">
    <location>
        <begin position="173"/>
        <end position="329"/>
    </location>
</feature>
<dbReference type="Pfam" id="PF00534">
    <property type="entry name" value="Glycos_transf_1"/>
    <property type="match status" value="1"/>
</dbReference>
<dbReference type="GO" id="GO:0016757">
    <property type="term" value="F:glycosyltransferase activity"/>
    <property type="evidence" value="ECO:0007669"/>
    <property type="project" value="InterPro"/>
</dbReference>
<dbReference type="CDD" id="cd03801">
    <property type="entry name" value="GT4_PimA-like"/>
    <property type="match status" value="1"/>
</dbReference>
<dbReference type="PANTHER" id="PTHR12526:SF630">
    <property type="entry name" value="GLYCOSYLTRANSFERASE"/>
    <property type="match status" value="1"/>
</dbReference>
<dbReference type="Gene3D" id="3.40.50.2000">
    <property type="entry name" value="Glycogen Phosphorylase B"/>
    <property type="match status" value="2"/>
</dbReference>
<dbReference type="PANTHER" id="PTHR12526">
    <property type="entry name" value="GLYCOSYLTRANSFERASE"/>
    <property type="match status" value="1"/>
</dbReference>
<accession>A0A839AMH9</accession>
<proteinExistence type="predicted"/>
<sequence length="349" mass="40773">MKKKKIIFLYSEVVGYLIPIFKSLVEDYEFEVHVVFWDKNRMKPYKPVGTKGVFYYPSSNYNRKQILTFCKHISPDIVYVSGWMDKKYLHATKYLKREGVPIVTGFDDRWVNSFRQKLGAFLFPFLYKKYFSHAWVAGVEQYEFASRLGFVKEKIIFDLLSANTEVFDKNKYEEKHLKKKTFLYVGNFRKVKGTDILIEAYKIYKERFNGDWSLVCVGNGELDKILKNVKGLKLYPYSNEQELINIALKSSVFILPSRNDQWGVVVHEFAGLGLPLLLSENVGAKCTFFINKFNGLLFENNSPEELAQKMKEFSQMNYKDLKVMGENSYLLSKRISPQFSVANLMSVLK</sequence>
<gene>
    <name evidence="2" type="ORF">H3Z83_07175</name>
</gene>
<keyword evidence="2" id="KW-0808">Transferase</keyword>
<dbReference type="EMBL" id="JACGLS010000003">
    <property type="protein sequence ID" value="MBA6156293.1"/>
    <property type="molecule type" value="Genomic_DNA"/>
</dbReference>
<evidence type="ECO:0000313" key="3">
    <source>
        <dbReference type="Proteomes" id="UP000563906"/>
    </source>
</evidence>
<protein>
    <submittedName>
        <fullName evidence="2">Glycosyltransferase family 4 protein</fullName>
    </submittedName>
</protein>
<dbReference type="InterPro" id="IPR001296">
    <property type="entry name" value="Glyco_trans_1"/>
</dbReference>
<dbReference type="RefSeq" id="WP_182124802.1">
    <property type="nucleotide sequence ID" value="NZ_JACGLS010000003.1"/>
</dbReference>
<dbReference type="Proteomes" id="UP000563906">
    <property type="component" value="Unassembled WGS sequence"/>
</dbReference>
<reference evidence="2 3" key="1">
    <citation type="submission" date="2020-07" db="EMBL/GenBank/DDBJ databases">
        <title>Bacterium isolated from marine sediment.</title>
        <authorList>
            <person name="Shang D."/>
            <person name="Du Z.-J."/>
        </authorList>
    </citation>
    <scope>NUCLEOTIDE SEQUENCE [LARGE SCALE GENOMIC DNA]</scope>
    <source>
        <strain evidence="2 3">S7007</strain>
    </source>
</reference>
<evidence type="ECO:0000313" key="2">
    <source>
        <dbReference type="EMBL" id="MBA6156293.1"/>
    </source>
</evidence>
<dbReference type="SUPFAM" id="SSF53756">
    <property type="entry name" value="UDP-Glycosyltransferase/glycogen phosphorylase"/>
    <property type="match status" value="1"/>
</dbReference>
<name>A0A839AMH9_9FLAO</name>
<comment type="caution">
    <text evidence="2">The sequence shown here is derived from an EMBL/GenBank/DDBJ whole genome shotgun (WGS) entry which is preliminary data.</text>
</comment>
<dbReference type="AlphaFoldDB" id="A0A839AMH9"/>
<organism evidence="2 3">
    <name type="scientific">Tenacibaculum pelagium</name>
    <dbReference type="NCBI Taxonomy" id="2759527"/>
    <lineage>
        <taxon>Bacteria</taxon>
        <taxon>Pseudomonadati</taxon>
        <taxon>Bacteroidota</taxon>
        <taxon>Flavobacteriia</taxon>
        <taxon>Flavobacteriales</taxon>
        <taxon>Flavobacteriaceae</taxon>
        <taxon>Tenacibaculum</taxon>
    </lineage>
</organism>